<evidence type="ECO:0008006" key="3">
    <source>
        <dbReference type="Google" id="ProtNLM"/>
    </source>
</evidence>
<dbReference type="SUPFAM" id="SSF53335">
    <property type="entry name" value="S-adenosyl-L-methionine-dependent methyltransferases"/>
    <property type="match status" value="1"/>
</dbReference>
<name>M5BYM5_THACB</name>
<dbReference type="AlphaFoldDB" id="M5BYM5"/>
<evidence type="ECO:0000313" key="1">
    <source>
        <dbReference type="EMBL" id="CCO31690.1"/>
    </source>
</evidence>
<protein>
    <recommendedName>
        <fullName evidence="3">Methyltransferase domain-containing protein</fullName>
    </recommendedName>
</protein>
<dbReference type="InterPro" id="IPR029063">
    <property type="entry name" value="SAM-dependent_MTases_sf"/>
</dbReference>
<dbReference type="EMBL" id="CAOJ01008618">
    <property type="protein sequence ID" value="CCO31690.1"/>
    <property type="molecule type" value="Genomic_DNA"/>
</dbReference>
<proteinExistence type="predicted"/>
<dbReference type="Proteomes" id="UP000012065">
    <property type="component" value="Unassembled WGS sequence"/>
</dbReference>
<dbReference type="Gene3D" id="3.40.50.150">
    <property type="entry name" value="Vaccinia Virus protein VP39"/>
    <property type="match status" value="1"/>
</dbReference>
<sequence>MITTSFRSNYTAPLPKLNSGKGPRDILDVASGSGMWVMEIAREFPAAQVIGMDISKPGLLAQDAPTNASFIIADASGIIQLVEVWPQVSQMGRRPPALDEIDRSTALIGHVYNKDENRCWLDKDGKPAYWSIADQIADSIRQAPSMWVNINDKKISIPVGVWAVDEVGQAAGRLMQRQTVELYSGLRPDLIDYGGMTEDEVDDVIARLAKELEDGLKWMLETQFEFVWAAKV</sequence>
<comment type="caution">
    <text evidence="1">The sequence shown here is derived from an EMBL/GenBank/DDBJ whole genome shotgun (WGS) entry which is preliminary data.</text>
</comment>
<gene>
    <name evidence="1" type="ORF">BN14_05738</name>
</gene>
<reference evidence="1 2" key="1">
    <citation type="journal article" date="2013" name="J. Biotechnol.">
        <title>Establishment and interpretation of the genome sequence of the phytopathogenic fungus Rhizoctonia solani AG1-IB isolate 7/3/14.</title>
        <authorList>
            <person name="Wibberg D.W."/>
            <person name="Jelonek L.J."/>
            <person name="Rupp O.R."/>
            <person name="Hennig M.H."/>
            <person name="Eikmeyer F.E."/>
            <person name="Goesmann A.G."/>
            <person name="Hartmann A.H."/>
            <person name="Borriss R.B."/>
            <person name="Grosch R.G."/>
            <person name="Puehler A.P."/>
            <person name="Schlueter A.S."/>
        </authorList>
    </citation>
    <scope>NUCLEOTIDE SEQUENCE [LARGE SCALE GENOMIC DNA]</scope>
    <source>
        <strain evidence="2">AG1-IB / isolate 7/3/14</strain>
    </source>
</reference>
<evidence type="ECO:0000313" key="2">
    <source>
        <dbReference type="Proteomes" id="UP000012065"/>
    </source>
</evidence>
<dbReference type="HOGENOM" id="CLU_1166518_0_0_1"/>
<accession>M5BYM5</accession>
<organism evidence="1 2">
    <name type="scientific">Thanatephorus cucumeris (strain AG1-IB / isolate 7/3/14)</name>
    <name type="common">Lettuce bottom rot fungus</name>
    <name type="synonym">Rhizoctonia solani</name>
    <dbReference type="NCBI Taxonomy" id="1108050"/>
    <lineage>
        <taxon>Eukaryota</taxon>
        <taxon>Fungi</taxon>
        <taxon>Dikarya</taxon>
        <taxon>Basidiomycota</taxon>
        <taxon>Agaricomycotina</taxon>
        <taxon>Agaricomycetes</taxon>
        <taxon>Cantharellales</taxon>
        <taxon>Ceratobasidiaceae</taxon>
        <taxon>Rhizoctonia</taxon>
        <taxon>Rhizoctonia solani AG-1</taxon>
    </lineage>
</organism>